<proteinExistence type="predicted"/>
<keyword evidence="2" id="KW-0812">Transmembrane</keyword>
<evidence type="ECO:0000256" key="2">
    <source>
        <dbReference type="SAM" id="Phobius"/>
    </source>
</evidence>
<organism evidence="3 4">
    <name type="scientific">Babesia ovata</name>
    <dbReference type="NCBI Taxonomy" id="189622"/>
    <lineage>
        <taxon>Eukaryota</taxon>
        <taxon>Sar</taxon>
        <taxon>Alveolata</taxon>
        <taxon>Apicomplexa</taxon>
        <taxon>Aconoidasida</taxon>
        <taxon>Piroplasmida</taxon>
        <taxon>Babesiidae</taxon>
        <taxon>Babesia</taxon>
    </lineage>
</organism>
<dbReference type="RefSeq" id="XP_028869131.1">
    <property type="nucleotide sequence ID" value="XM_029013298.1"/>
</dbReference>
<dbReference type="VEuPathDB" id="PiroplasmaDB:BOVATA_043810"/>
<keyword evidence="2" id="KW-0472">Membrane</keyword>
<evidence type="ECO:0000256" key="1">
    <source>
        <dbReference type="SAM" id="MobiDB-lite"/>
    </source>
</evidence>
<protein>
    <recommendedName>
        <fullName evidence="5">Extracellular matrix-binding ebh</fullName>
    </recommendedName>
</protein>
<feature type="transmembrane region" description="Helical" evidence="2">
    <location>
        <begin position="1973"/>
        <end position="1994"/>
    </location>
</feature>
<gene>
    <name evidence="3" type="ORF">BOVATA_043810</name>
</gene>
<dbReference type="Proteomes" id="UP000236319">
    <property type="component" value="Unassembled WGS sequence"/>
</dbReference>
<feature type="region of interest" description="Disordered" evidence="1">
    <location>
        <begin position="497"/>
        <end position="516"/>
    </location>
</feature>
<evidence type="ECO:0000313" key="3">
    <source>
        <dbReference type="EMBL" id="GBE62888.1"/>
    </source>
</evidence>
<keyword evidence="2" id="KW-1133">Transmembrane helix</keyword>
<reference evidence="3 4" key="1">
    <citation type="journal article" date="2017" name="BMC Genomics">
        <title>Whole-genome assembly of Babesia ovata and comparative genomics between closely related pathogens.</title>
        <authorList>
            <person name="Yamagishi J."/>
            <person name="Asada M."/>
            <person name="Hakimi H."/>
            <person name="Tanaka T.Q."/>
            <person name="Sugimoto C."/>
            <person name="Kawazu S."/>
        </authorList>
    </citation>
    <scope>NUCLEOTIDE SEQUENCE [LARGE SCALE GENOMIC DNA]</scope>
    <source>
        <strain evidence="3 4">Miyake</strain>
    </source>
</reference>
<keyword evidence="4" id="KW-1185">Reference proteome</keyword>
<comment type="caution">
    <text evidence="3">The sequence shown here is derived from an EMBL/GenBank/DDBJ whole genome shotgun (WGS) entry which is preliminary data.</text>
</comment>
<dbReference type="OrthoDB" id="2250192at2759"/>
<dbReference type="GeneID" id="39876658"/>
<dbReference type="EMBL" id="BDSA01000007">
    <property type="protein sequence ID" value="GBE62888.1"/>
    <property type="molecule type" value="Genomic_DNA"/>
</dbReference>
<sequence>MIYTRWQICHNIVAIHTANNTVLHHVTKSNTWITDAEKIRAAAETKAKEAYDKLKVNKTLSNKIGEIVTANNKIKDVHEKLGKVHGNLGAWKQQAGTVLGGAIQKAQQVHDALQEDKADGQKTELGKEIKKIEDAKTDISKANDTLGTEVTALERWHKAAEEIVSKAQHKCEEIMQRAHKGNGNQTEIEKNANMLKEKATALLGAYSQAYPLVNNLTEKVQNAIGELETGMKQDLENIRNNIVSKMKSHVGEMLKDIKEKVKGIKGTEGTKGKDDKWTNGTGILGISSAVHNYATEFSEGWSFKRIVGGWAEGILGSNENHNKKEPKKWLEKYVDEKGGNGKEAVNLLNGTIRGFSWSKKIIEQIKTKLHSEIEAGRTQVQQTDGQITQTITSVKNACEAFVSGLDEKLASDGIQKLADQIFEGIAKGPRWKHAGGKYRLQNEIKLVTQAALIGLSATASQVGKELNSVLLGDGTGGINIASELDKAKKATEELHENLGEAQAATRNPPASPSQGTNKILEKVNEIEEQVKMAMKQKGNDIEVEETMTSYKEKREKPANDKDGLYKKLTEQDIPQAMEPFTTEAKLKDPKEVSSQKQAVNSALEKITQELQVIAYHVNKDNKWPDGQQKPQPEDPLGIKQHLKKLQDALDKNGLDGAAEKGLEAIKTAIGRLQSGEFTTQPAAIGTAVKAIKAQLRELRKKLKNKSGKPEDGVINVLEDLQKVGLEQNTWTPINGKGQKVSGLGKIQEDLKEQNEILPGQTKVINDAILEIRGELARIGIALKHDYITDDLTDELTWLGKTIGKNNPRDGTVQRIHDEIKKLQKEQFTNKPRVIDEANSAIKAELTALQGELQGNPGSDVIATLKDLKNTGLSGNSWIKDPNKKGLAKIHTDLSTQQNTLEQQPGKIGGGVTQITNELNSLRGTLYTEVTEKLQKLKNHGLNDGNTPWTIEGKTLNGIQKTTADIEAIKTENVKDVKDCLRALCAAIRPLCRELKYMLNYMKDNMIGNWLKKIRDDLGQLQSNLLSGPIQEAQHFLKKTVGYADTAGRQIIRDLHAFVDKEIKEAEETLIREARRQYLSNIKELLKLFAQKVEEELSPLPPLINGDLQIGYKGLMRQVEGKPETQVAGAQGEFEKFEEFVRTLPSESKERVFKKLAAVFMHFYGEIKAYVHKEIRREHKEEGKKKNPVPQEPETLYTDKLVRVTLSLNALLEYIRTEDTFDHRLHALLRSLTDALSHLRPESFARPSSPVLDGLAEGLTKFAAEFTCAYVSTYAGAQFTADLVENETLTETVRSQGTKSVTVRNVTKLTPYGAMCAKVFLTTLPTLCDAFTRLAEQCGKGGKWRDLSINSSSELGTFLQRSGYKVSTSPFDQDGELRDECNGRDVYVLVTQNIKETHDNEHLKKCLSLTHACNLLQLLKCLCTHLTEYYRTCHLKVHPSPRPPCSIYEMLTWCCGLTYNAVYLGLNSEALPSLFEAPDRKDSADSGVSLTDLGSLALKAHPQSITPASLTDALTEVCHKSHTVLTTLLGFGHAGGIYAVDFNTNPGGLLYPGDADDLMCLFYDVLKRLHHQLHFLYRRCLYNTRHGGWLDCWYGQGVGGSSWKCNTMQCANQMCDQQCNQTHNQICNQRCDQHPKCGVKSPLQSFLEDGLVGFLPHAVTPMDTCVRCPGCDTTSPGLPCKTPMGLSNITRLASRASQGRSIMDVLGAFCGGASSPLTRLCSSLTCLFTRPPRTPDELFAFFYQFICDWRSSGEHRKAAFEDAVGAASFWQRGVTLDVSTIFGTSDHGIATNMPHLTGDLFSLVQCNGTPLSPASHPCGPYLKPLGHDVSAYFAKEHARLYLSWVVYLTETFYDILCSLLQDCERTCADATSTCHARSCADCTAKRLPMAPSSNHTADCPSIVDCDSTTPTLFRYGFVHRDAHSLAGSTSGQQSKRTCEDFCTALQVAVKELNPLHKLAHETIPEYLYRIRAPFLFTLFTLWLTATFYILHSLLYRMDVLRLRSHLLTTRASHLIDVKALLAGSRRMLSLYKDVDYFDDDFHS</sequence>
<evidence type="ECO:0000313" key="4">
    <source>
        <dbReference type="Proteomes" id="UP000236319"/>
    </source>
</evidence>
<name>A0A2H6KIS6_9APIC</name>
<accession>A0A2H6KIS6</accession>
<evidence type="ECO:0008006" key="5">
    <source>
        <dbReference type="Google" id="ProtNLM"/>
    </source>
</evidence>